<gene>
    <name evidence="2" type="ORF">L211DRAFT_229987</name>
</gene>
<keyword evidence="3" id="KW-1185">Reference proteome</keyword>
<protein>
    <submittedName>
        <fullName evidence="2">Uncharacterized protein</fullName>
    </submittedName>
</protein>
<name>A0A3N4M0S1_9PEZI</name>
<dbReference type="InParanoid" id="A0A3N4M0S1"/>
<dbReference type="Proteomes" id="UP000267821">
    <property type="component" value="Unassembled WGS sequence"/>
</dbReference>
<accession>A0A3N4M0S1</accession>
<evidence type="ECO:0000313" key="2">
    <source>
        <dbReference type="EMBL" id="RPB23925.1"/>
    </source>
</evidence>
<dbReference type="EMBL" id="ML121544">
    <property type="protein sequence ID" value="RPB23925.1"/>
    <property type="molecule type" value="Genomic_DNA"/>
</dbReference>
<organism evidence="2 3">
    <name type="scientific">Terfezia boudieri ATCC MYA-4762</name>
    <dbReference type="NCBI Taxonomy" id="1051890"/>
    <lineage>
        <taxon>Eukaryota</taxon>
        <taxon>Fungi</taxon>
        <taxon>Dikarya</taxon>
        <taxon>Ascomycota</taxon>
        <taxon>Pezizomycotina</taxon>
        <taxon>Pezizomycetes</taxon>
        <taxon>Pezizales</taxon>
        <taxon>Pezizaceae</taxon>
        <taxon>Terfezia</taxon>
    </lineage>
</organism>
<dbReference type="OrthoDB" id="5496587at2759"/>
<sequence>MDVTDKGIQASMEMEDASIQSISIETEEVEVAEVLEEAIEKKREKKESKERSKGMGKRKERAKDSRPAGDTPPAKNKIQEDVEMLDEGRFSPYEDVSDYGKEVEEVMKDEAPVTPPVTKKSPPNAK</sequence>
<dbReference type="AlphaFoldDB" id="A0A3N4M0S1"/>
<feature type="compositionally biased region" description="Low complexity" evidence="1">
    <location>
        <begin position="116"/>
        <end position="126"/>
    </location>
</feature>
<proteinExistence type="predicted"/>
<evidence type="ECO:0000313" key="3">
    <source>
        <dbReference type="Proteomes" id="UP000267821"/>
    </source>
</evidence>
<feature type="compositionally biased region" description="Basic and acidic residues" evidence="1">
    <location>
        <begin position="98"/>
        <end position="111"/>
    </location>
</feature>
<evidence type="ECO:0000256" key="1">
    <source>
        <dbReference type="SAM" id="MobiDB-lite"/>
    </source>
</evidence>
<feature type="region of interest" description="Disordered" evidence="1">
    <location>
        <begin position="39"/>
        <end position="126"/>
    </location>
</feature>
<feature type="compositionally biased region" description="Basic and acidic residues" evidence="1">
    <location>
        <begin position="39"/>
        <end position="53"/>
    </location>
</feature>
<reference evidence="2 3" key="1">
    <citation type="journal article" date="2018" name="Nat. Ecol. Evol.">
        <title>Pezizomycetes genomes reveal the molecular basis of ectomycorrhizal truffle lifestyle.</title>
        <authorList>
            <person name="Murat C."/>
            <person name="Payen T."/>
            <person name="Noel B."/>
            <person name="Kuo A."/>
            <person name="Morin E."/>
            <person name="Chen J."/>
            <person name="Kohler A."/>
            <person name="Krizsan K."/>
            <person name="Balestrini R."/>
            <person name="Da Silva C."/>
            <person name="Montanini B."/>
            <person name="Hainaut M."/>
            <person name="Levati E."/>
            <person name="Barry K.W."/>
            <person name="Belfiori B."/>
            <person name="Cichocki N."/>
            <person name="Clum A."/>
            <person name="Dockter R.B."/>
            <person name="Fauchery L."/>
            <person name="Guy J."/>
            <person name="Iotti M."/>
            <person name="Le Tacon F."/>
            <person name="Lindquist E.A."/>
            <person name="Lipzen A."/>
            <person name="Malagnac F."/>
            <person name="Mello A."/>
            <person name="Molinier V."/>
            <person name="Miyauchi S."/>
            <person name="Poulain J."/>
            <person name="Riccioni C."/>
            <person name="Rubini A."/>
            <person name="Sitrit Y."/>
            <person name="Splivallo R."/>
            <person name="Traeger S."/>
            <person name="Wang M."/>
            <person name="Zifcakova L."/>
            <person name="Wipf D."/>
            <person name="Zambonelli A."/>
            <person name="Paolocci F."/>
            <person name="Nowrousian M."/>
            <person name="Ottonello S."/>
            <person name="Baldrian P."/>
            <person name="Spatafora J.W."/>
            <person name="Henrissat B."/>
            <person name="Nagy L.G."/>
            <person name="Aury J.M."/>
            <person name="Wincker P."/>
            <person name="Grigoriev I.V."/>
            <person name="Bonfante P."/>
            <person name="Martin F.M."/>
        </authorList>
    </citation>
    <scope>NUCLEOTIDE SEQUENCE [LARGE SCALE GENOMIC DNA]</scope>
    <source>
        <strain evidence="2 3">ATCC MYA-4762</strain>
    </source>
</reference>